<proteinExistence type="inferred from homology"/>
<dbReference type="Gene3D" id="1.10.1740.10">
    <property type="match status" value="1"/>
</dbReference>
<evidence type="ECO:0000313" key="8">
    <source>
        <dbReference type="EMBL" id="MBZ5713703.1"/>
    </source>
</evidence>
<dbReference type="InterPro" id="IPR007627">
    <property type="entry name" value="RNA_pol_sigma70_r2"/>
</dbReference>
<evidence type="ECO:0000256" key="5">
    <source>
        <dbReference type="ARBA" id="ARBA00023163"/>
    </source>
</evidence>
<dbReference type="Gene3D" id="1.10.10.10">
    <property type="entry name" value="Winged helix-like DNA-binding domain superfamily/Winged helix DNA-binding domain"/>
    <property type="match status" value="1"/>
</dbReference>
<keyword evidence="5" id="KW-0804">Transcription</keyword>
<dbReference type="PANTHER" id="PTHR43133">
    <property type="entry name" value="RNA POLYMERASE ECF-TYPE SIGMA FACTO"/>
    <property type="match status" value="1"/>
</dbReference>
<dbReference type="SUPFAM" id="SSF88946">
    <property type="entry name" value="Sigma2 domain of RNA polymerase sigma factors"/>
    <property type="match status" value="1"/>
</dbReference>
<keyword evidence="2" id="KW-0805">Transcription regulation</keyword>
<keyword evidence="4" id="KW-0238">DNA-binding</keyword>
<gene>
    <name evidence="8" type="ORF">K7C98_31120</name>
</gene>
<evidence type="ECO:0000259" key="7">
    <source>
        <dbReference type="Pfam" id="PF08281"/>
    </source>
</evidence>
<reference evidence="8" key="1">
    <citation type="submission" date="2021-08" db="EMBL/GenBank/DDBJ databases">
        <authorList>
            <person name="Stevens D.C."/>
        </authorList>
    </citation>
    <scope>NUCLEOTIDE SEQUENCE</scope>
    <source>
        <strain evidence="8">DSM 53165</strain>
    </source>
</reference>
<evidence type="ECO:0000256" key="2">
    <source>
        <dbReference type="ARBA" id="ARBA00023015"/>
    </source>
</evidence>
<dbReference type="InterPro" id="IPR013325">
    <property type="entry name" value="RNA_pol_sigma_r2"/>
</dbReference>
<dbReference type="InterPro" id="IPR039425">
    <property type="entry name" value="RNA_pol_sigma-70-like"/>
</dbReference>
<dbReference type="NCBIfam" id="TIGR02937">
    <property type="entry name" value="sigma70-ECF"/>
    <property type="match status" value="1"/>
</dbReference>
<comment type="caution">
    <text evidence="8">The sequence shown here is derived from an EMBL/GenBank/DDBJ whole genome shotgun (WGS) entry which is preliminary data.</text>
</comment>
<sequence length="221" mass="24903">MASPPTRVPPSDASTDAELLEAWRAGDSEAGEQLFARHYRLLKRYFRNKVGAEHIADLMQETFVASVASRERVTDASRFRAYLLRIAYHALCRHLRRRARDVAEADLDEVSVEELDPGAVSIIARTQEQRLLLEALRSIPVNYQVVLELHYWEDLKTARIAEVLGVPAATVRSRLQRARDALHAAMDRLARSRDVLESTLTRLEDWAARCGQELGAASDDG</sequence>
<name>A0ABS7TZR0_9BACT</name>
<keyword evidence="9" id="KW-1185">Reference proteome</keyword>
<dbReference type="CDD" id="cd06171">
    <property type="entry name" value="Sigma70_r4"/>
    <property type="match status" value="1"/>
</dbReference>
<evidence type="ECO:0000313" key="9">
    <source>
        <dbReference type="Proteomes" id="UP001139031"/>
    </source>
</evidence>
<evidence type="ECO:0000256" key="3">
    <source>
        <dbReference type="ARBA" id="ARBA00023082"/>
    </source>
</evidence>
<dbReference type="InterPro" id="IPR014284">
    <property type="entry name" value="RNA_pol_sigma-70_dom"/>
</dbReference>
<comment type="similarity">
    <text evidence="1">Belongs to the sigma-70 factor family. ECF subfamily.</text>
</comment>
<protein>
    <submittedName>
        <fullName evidence="8">Sigma-70 family RNA polymerase sigma factor</fullName>
    </submittedName>
</protein>
<evidence type="ECO:0000256" key="4">
    <source>
        <dbReference type="ARBA" id="ARBA00023125"/>
    </source>
</evidence>
<feature type="domain" description="RNA polymerase sigma factor 70 region 4 type 2" evidence="7">
    <location>
        <begin position="130"/>
        <end position="182"/>
    </location>
</feature>
<dbReference type="InterPro" id="IPR013324">
    <property type="entry name" value="RNA_pol_sigma_r3/r4-like"/>
</dbReference>
<dbReference type="Pfam" id="PF04542">
    <property type="entry name" value="Sigma70_r2"/>
    <property type="match status" value="1"/>
</dbReference>
<evidence type="ECO:0000259" key="6">
    <source>
        <dbReference type="Pfam" id="PF04542"/>
    </source>
</evidence>
<dbReference type="RefSeq" id="WP_224195436.1">
    <property type="nucleotide sequence ID" value="NZ_JAIRAU010000043.1"/>
</dbReference>
<feature type="domain" description="RNA polymerase sigma-70 region 2" evidence="6">
    <location>
        <begin position="34"/>
        <end position="100"/>
    </location>
</feature>
<dbReference type="InterPro" id="IPR036388">
    <property type="entry name" value="WH-like_DNA-bd_sf"/>
</dbReference>
<organism evidence="8 9">
    <name type="scientific">Nannocystis pusilla</name>
    <dbReference type="NCBI Taxonomy" id="889268"/>
    <lineage>
        <taxon>Bacteria</taxon>
        <taxon>Pseudomonadati</taxon>
        <taxon>Myxococcota</taxon>
        <taxon>Polyangia</taxon>
        <taxon>Nannocystales</taxon>
        <taxon>Nannocystaceae</taxon>
        <taxon>Nannocystis</taxon>
    </lineage>
</organism>
<dbReference type="PANTHER" id="PTHR43133:SF8">
    <property type="entry name" value="RNA POLYMERASE SIGMA FACTOR HI_1459-RELATED"/>
    <property type="match status" value="1"/>
</dbReference>
<dbReference type="EMBL" id="JAIRAU010000043">
    <property type="protein sequence ID" value="MBZ5713703.1"/>
    <property type="molecule type" value="Genomic_DNA"/>
</dbReference>
<evidence type="ECO:0000256" key="1">
    <source>
        <dbReference type="ARBA" id="ARBA00010641"/>
    </source>
</evidence>
<dbReference type="Proteomes" id="UP001139031">
    <property type="component" value="Unassembled WGS sequence"/>
</dbReference>
<keyword evidence="3" id="KW-0731">Sigma factor</keyword>
<accession>A0ABS7TZR0</accession>
<dbReference type="Pfam" id="PF08281">
    <property type="entry name" value="Sigma70_r4_2"/>
    <property type="match status" value="1"/>
</dbReference>
<dbReference type="SUPFAM" id="SSF88659">
    <property type="entry name" value="Sigma3 and sigma4 domains of RNA polymerase sigma factors"/>
    <property type="match status" value="1"/>
</dbReference>
<dbReference type="InterPro" id="IPR013249">
    <property type="entry name" value="RNA_pol_sigma70_r4_t2"/>
</dbReference>